<dbReference type="GO" id="GO:0016020">
    <property type="term" value="C:membrane"/>
    <property type="evidence" value="ECO:0007669"/>
    <property type="project" value="InterPro"/>
</dbReference>
<protein>
    <submittedName>
        <fullName evidence="7">Histidine kinase</fullName>
    </submittedName>
</protein>
<dbReference type="AlphaFoldDB" id="A0A848HQR1"/>
<feature type="region of interest" description="Disordered" evidence="4">
    <location>
        <begin position="1"/>
        <end position="25"/>
    </location>
</feature>
<dbReference type="GO" id="GO:0046983">
    <property type="term" value="F:protein dimerization activity"/>
    <property type="evidence" value="ECO:0007669"/>
    <property type="project" value="InterPro"/>
</dbReference>
<evidence type="ECO:0000313" key="8">
    <source>
        <dbReference type="Proteomes" id="UP000583752"/>
    </source>
</evidence>
<dbReference type="Pfam" id="PF07730">
    <property type="entry name" value="HisKA_3"/>
    <property type="match status" value="1"/>
</dbReference>
<sequence>MTAPSTHTSGSQAERSLAEPGLAEPDLAGRNGDLAELLGHLTTCWDDERRLLARKLHDNLGSSMTALTMHLALLAQQLPAEKALQDRAAQMKQLLADIINTNRDMQLALWNDKLEFLGIKAALRELVAEFNAAQGIAARISLPDEDPSYTREQGVALLRCVEEGLRNIAAHAGATEVDVILDDNGEEVMLTVRDNGVGPGAADRAGAAGCHGLRLLRERAAWLGGELRLAAAEGKGSLLTVVLPKQVAPLSGASPAASSV</sequence>
<dbReference type="Pfam" id="PF02518">
    <property type="entry name" value="HATPase_c"/>
    <property type="match status" value="1"/>
</dbReference>
<keyword evidence="3" id="KW-0902">Two-component regulatory system</keyword>
<dbReference type="InterPro" id="IPR050482">
    <property type="entry name" value="Sensor_HK_TwoCompSys"/>
</dbReference>
<dbReference type="EMBL" id="JABBGG010000003">
    <property type="protein sequence ID" value="NML60938.1"/>
    <property type="molecule type" value="Genomic_DNA"/>
</dbReference>
<dbReference type="SUPFAM" id="SSF55874">
    <property type="entry name" value="ATPase domain of HSP90 chaperone/DNA topoisomerase II/histidine kinase"/>
    <property type="match status" value="1"/>
</dbReference>
<feature type="compositionally biased region" description="Polar residues" evidence="4">
    <location>
        <begin position="1"/>
        <end position="14"/>
    </location>
</feature>
<evidence type="ECO:0000256" key="1">
    <source>
        <dbReference type="ARBA" id="ARBA00022679"/>
    </source>
</evidence>
<name>A0A848HQR1_9BURK</name>
<comment type="caution">
    <text evidence="7">The sequence shown here is derived from an EMBL/GenBank/DDBJ whole genome shotgun (WGS) entry which is preliminary data.</text>
</comment>
<evidence type="ECO:0000256" key="2">
    <source>
        <dbReference type="ARBA" id="ARBA00022777"/>
    </source>
</evidence>
<keyword evidence="8" id="KW-1185">Reference proteome</keyword>
<accession>A0A848HQR1</accession>
<dbReference type="RefSeq" id="WP_169464644.1">
    <property type="nucleotide sequence ID" value="NZ_JABBGG010000003.1"/>
</dbReference>
<keyword evidence="1" id="KW-0808">Transferase</keyword>
<dbReference type="Gene3D" id="3.30.565.10">
    <property type="entry name" value="Histidine kinase-like ATPase, C-terminal domain"/>
    <property type="match status" value="1"/>
</dbReference>
<dbReference type="InterPro" id="IPR011712">
    <property type="entry name" value="Sig_transdc_His_kin_sub3_dim/P"/>
</dbReference>
<dbReference type="PANTHER" id="PTHR24421:SF58">
    <property type="entry name" value="SIGNAL TRANSDUCTION HISTIDINE-PROTEIN KINASE_PHOSPHATASE UHPB"/>
    <property type="match status" value="1"/>
</dbReference>
<evidence type="ECO:0000259" key="5">
    <source>
        <dbReference type="Pfam" id="PF02518"/>
    </source>
</evidence>
<gene>
    <name evidence="7" type="ORF">HHL21_07545</name>
</gene>
<dbReference type="Proteomes" id="UP000583752">
    <property type="component" value="Unassembled WGS sequence"/>
</dbReference>
<evidence type="ECO:0000313" key="7">
    <source>
        <dbReference type="EMBL" id="NML60938.1"/>
    </source>
</evidence>
<evidence type="ECO:0000259" key="6">
    <source>
        <dbReference type="Pfam" id="PF07730"/>
    </source>
</evidence>
<dbReference type="PANTHER" id="PTHR24421">
    <property type="entry name" value="NITRATE/NITRITE SENSOR PROTEIN NARX-RELATED"/>
    <property type="match status" value="1"/>
</dbReference>
<dbReference type="InterPro" id="IPR036890">
    <property type="entry name" value="HATPase_C_sf"/>
</dbReference>
<feature type="domain" description="Histidine kinase/HSP90-like ATPase" evidence="5">
    <location>
        <begin position="155"/>
        <end position="246"/>
    </location>
</feature>
<organism evidence="7 8">
    <name type="scientific">Massilia polaris</name>
    <dbReference type="NCBI Taxonomy" id="2728846"/>
    <lineage>
        <taxon>Bacteria</taxon>
        <taxon>Pseudomonadati</taxon>
        <taxon>Pseudomonadota</taxon>
        <taxon>Betaproteobacteria</taxon>
        <taxon>Burkholderiales</taxon>
        <taxon>Oxalobacteraceae</taxon>
        <taxon>Telluria group</taxon>
        <taxon>Massilia</taxon>
    </lineage>
</organism>
<reference evidence="7 8" key="1">
    <citation type="submission" date="2020-04" db="EMBL/GenBank/DDBJ databases">
        <title>Massilia sp. RP-1-19 isolated from soil.</title>
        <authorList>
            <person name="Dahal R.H."/>
        </authorList>
    </citation>
    <scope>NUCLEOTIDE SEQUENCE [LARGE SCALE GENOMIC DNA]</scope>
    <source>
        <strain evidence="7 8">RP-1-19</strain>
    </source>
</reference>
<dbReference type="CDD" id="cd16917">
    <property type="entry name" value="HATPase_UhpB-NarQ-NarX-like"/>
    <property type="match status" value="1"/>
</dbReference>
<evidence type="ECO:0000256" key="3">
    <source>
        <dbReference type="ARBA" id="ARBA00023012"/>
    </source>
</evidence>
<dbReference type="Gene3D" id="1.20.5.1930">
    <property type="match status" value="1"/>
</dbReference>
<proteinExistence type="predicted"/>
<keyword evidence="2 7" id="KW-0418">Kinase</keyword>
<evidence type="ECO:0000256" key="4">
    <source>
        <dbReference type="SAM" id="MobiDB-lite"/>
    </source>
</evidence>
<feature type="domain" description="Signal transduction histidine kinase subgroup 3 dimerisation and phosphoacceptor" evidence="6">
    <location>
        <begin position="48"/>
        <end position="107"/>
    </location>
</feature>
<dbReference type="GO" id="GO:0000155">
    <property type="term" value="F:phosphorelay sensor kinase activity"/>
    <property type="evidence" value="ECO:0007669"/>
    <property type="project" value="InterPro"/>
</dbReference>
<dbReference type="InterPro" id="IPR003594">
    <property type="entry name" value="HATPase_dom"/>
</dbReference>